<feature type="transmembrane region" description="Helical" evidence="1">
    <location>
        <begin position="369"/>
        <end position="388"/>
    </location>
</feature>
<evidence type="ECO:0008006" key="4">
    <source>
        <dbReference type="Google" id="ProtNLM"/>
    </source>
</evidence>
<dbReference type="Gene3D" id="1.25.40.10">
    <property type="entry name" value="Tetratricopeptide repeat domain"/>
    <property type="match status" value="2"/>
</dbReference>
<keyword evidence="1" id="KW-1133">Transmembrane helix</keyword>
<evidence type="ECO:0000313" key="2">
    <source>
        <dbReference type="EMBL" id="KAB1159446.1"/>
    </source>
</evidence>
<dbReference type="InterPro" id="IPR011990">
    <property type="entry name" value="TPR-like_helical_dom_sf"/>
</dbReference>
<evidence type="ECO:0000256" key="1">
    <source>
        <dbReference type="SAM" id="Phobius"/>
    </source>
</evidence>
<dbReference type="OrthoDB" id="1393953at2"/>
<dbReference type="GO" id="GO:0003677">
    <property type="term" value="F:DNA binding"/>
    <property type="evidence" value="ECO:0007669"/>
    <property type="project" value="InterPro"/>
</dbReference>
<dbReference type="InterPro" id="IPR016032">
    <property type="entry name" value="Sig_transdc_resp-reg_C-effctor"/>
</dbReference>
<gene>
    <name evidence="2" type="ORF">F7018_03805</name>
</gene>
<reference evidence="2 3" key="1">
    <citation type="submission" date="2019-09" db="EMBL/GenBank/DDBJ databases">
        <authorList>
            <person name="Cao W.R."/>
        </authorList>
    </citation>
    <scope>NUCLEOTIDE SEQUENCE [LARGE SCALE GENOMIC DNA]</scope>
    <source>
        <strain evidence="3">a4</strain>
    </source>
</reference>
<keyword evidence="1" id="KW-0472">Membrane</keyword>
<dbReference type="Gene3D" id="1.10.10.10">
    <property type="entry name" value="Winged helix-like DNA-binding domain superfamily/Winged helix DNA-binding domain"/>
    <property type="match status" value="1"/>
</dbReference>
<proteinExistence type="predicted"/>
<organism evidence="2 3">
    <name type="scientific">Tenacibaculum aiptasiae</name>
    <dbReference type="NCBI Taxonomy" id="426481"/>
    <lineage>
        <taxon>Bacteria</taxon>
        <taxon>Pseudomonadati</taxon>
        <taxon>Bacteroidota</taxon>
        <taxon>Flavobacteriia</taxon>
        <taxon>Flavobacteriales</taxon>
        <taxon>Flavobacteriaceae</taxon>
        <taxon>Tenacibaculum</taxon>
    </lineage>
</organism>
<dbReference type="AlphaFoldDB" id="A0A7J5APA3"/>
<dbReference type="GO" id="GO:0006355">
    <property type="term" value="P:regulation of DNA-templated transcription"/>
    <property type="evidence" value="ECO:0007669"/>
    <property type="project" value="InterPro"/>
</dbReference>
<dbReference type="InterPro" id="IPR036388">
    <property type="entry name" value="WH-like_DNA-bd_sf"/>
</dbReference>
<protein>
    <recommendedName>
        <fullName evidence="4">Tetratricopeptide repeat protein</fullName>
    </recommendedName>
</protein>
<dbReference type="RefSeq" id="WP_150898665.1">
    <property type="nucleotide sequence ID" value="NZ_WAAU01000008.1"/>
</dbReference>
<keyword evidence="1" id="KW-0812">Transmembrane</keyword>
<comment type="caution">
    <text evidence="2">The sequence shown here is derived from an EMBL/GenBank/DDBJ whole genome shotgun (WGS) entry which is preliminary data.</text>
</comment>
<evidence type="ECO:0000313" key="3">
    <source>
        <dbReference type="Proteomes" id="UP000467305"/>
    </source>
</evidence>
<dbReference type="SUPFAM" id="SSF48452">
    <property type="entry name" value="TPR-like"/>
    <property type="match status" value="2"/>
</dbReference>
<dbReference type="SUPFAM" id="SSF46894">
    <property type="entry name" value="C-terminal effector domain of the bipartite response regulators"/>
    <property type="match status" value="1"/>
</dbReference>
<name>A0A7J5APA3_9FLAO</name>
<dbReference type="EMBL" id="WAAU01000008">
    <property type="protein sequence ID" value="KAB1159446.1"/>
    <property type="molecule type" value="Genomic_DNA"/>
</dbReference>
<dbReference type="Proteomes" id="UP000467305">
    <property type="component" value="Unassembled WGS sequence"/>
</dbReference>
<accession>A0A7J5APA3</accession>
<sequence length="547" mass="63519">MISLQNSQQFYSFFFLLIFQQFLFSQENNFRKDSISFEKDFNAVKSFKQDYKKAREFYKSAIVLLDSLTQKHPKKMYFKKRKADVLDKLSVIAINEGDFVTTLKQLNKAIELRKLYGQPDDAAYAYYLKGIVWVRQRQFHKVKAEYDSAYIMTERNIARGIPKEGFKGNMLSAYGSHYTNMDSIHKAEYYFKKAIKYVDSIGDKGAGAINRIQYAEVIGDRGRNSEALKLRLEAAKLYKSINYHDGYLNAISEAAISYNAMGKYAKAYQLKKQFIEYLKSAGRKDRLLLEYKYYIPILEKNKKYKEAFIAQKEVTTLRDSLRNAKNYKELADLDAKLKYQNLKAIDSMKIVSERVLIEERRSKLANTKFWSVITFLLLVSGIVTLFYLKKTVKVKEQAYQNILLNNKIATKTEEINELLTETIQHIKSKERIADNLQKLSNEKEGITLKSIIADLKANKADNAKLILIKQNIEQVNFDFIKKLESLHPKLTKTDIEICSLIRIGLNRKEVANLRNTSLEAVKSSRFRLKKKLNLSSEDSLDTYINSL</sequence>
<keyword evidence="3" id="KW-1185">Reference proteome</keyword>